<dbReference type="InterPro" id="IPR056889">
    <property type="entry name" value="NET2A-D/KIP1-like_C"/>
</dbReference>
<comment type="caution">
    <text evidence="5">The sequence shown here is derived from an EMBL/GenBank/DDBJ whole genome shotgun (WGS) entry which is preliminary data.</text>
</comment>
<dbReference type="Pfam" id="PF25014">
    <property type="entry name" value="NET2A"/>
    <property type="match status" value="2"/>
</dbReference>
<evidence type="ECO:0000256" key="1">
    <source>
        <dbReference type="SAM" id="Coils"/>
    </source>
</evidence>
<keyword evidence="1" id="KW-0175">Coiled coil</keyword>
<evidence type="ECO:0000313" key="5">
    <source>
        <dbReference type="EMBL" id="KAE8655857.1"/>
    </source>
</evidence>
<dbReference type="Proteomes" id="UP000436088">
    <property type="component" value="Unassembled WGS sequence"/>
</dbReference>
<dbReference type="Pfam" id="PF24918">
    <property type="entry name" value="NET2A_C"/>
    <property type="match status" value="1"/>
</dbReference>
<organism evidence="5 6">
    <name type="scientific">Hibiscus syriacus</name>
    <name type="common">Rose of Sharon</name>
    <dbReference type="NCBI Taxonomy" id="106335"/>
    <lineage>
        <taxon>Eukaryota</taxon>
        <taxon>Viridiplantae</taxon>
        <taxon>Streptophyta</taxon>
        <taxon>Embryophyta</taxon>
        <taxon>Tracheophyta</taxon>
        <taxon>Spermatophyta</taxon>
        <taxon>Magnoliopsida</taxon>
        <taxon>eudicotyledons</taxon>
        <taxon>Gunneridae</taxon>
        <taxon>Pentapetalae</taxon>
        <taxon>rosids</taxon>
        <taxon>malvids</taxon>
        <taxon>Malvales</taxon>
        <taxon>Malvaceae</taxon>
        <taxon>Malvoideae</taxon>
        <taxon>Hibiscus</taxon>
    </lineage>
</organism>
<evidence type="ECO:0000256" key="2">
    <source>
        <dbReference type="SAM" id="MobiDB-lite"/>
    </source>
</evidence>
<keyword evidence="6" id="KW-1185">Reference proteome</keyword>
<dbReference type="InterPro" id="IPR056888">
    <property type="entry name" value="NET2A-D/KIP1-like_dom"/>
</dbReference>
<gene>
    <name evidence="5" type="ORF">F3Y22_tig00117016pilonHSYRG00163</name>
</gene>
<name>A0A6A2XHK5_HIBSY</name>
<sequence length="864" mass="98998">MHFGIAVVLRQKKNKLGSEKGCCKELLATHIHGGGLAISSEQSSQNGWNVIFKKTGIPLRKEQKCTSKKRPELIRFVEESYRAYRALAERYNHLSSDLQTANTAIASVCPDQIQFSMDYGGKYGSPRSPIQSPDNLIDDISMVPEPPDKDLITPATKKMLLKKSTKDATIAVAKSEWMKAEGIKEIDRLHKQVLALQTEKEFAKSCYESGLAKYWEIDNEINQMQQKICNLEDEFGEGRVIEDNEARNVMAATALRSCEETLVRLQEKQERSVMETHVEQKRIEDAREKLFVLKNEFVLNEFGPENPPAGEAEECEEMEDRIDELVNNVLNLETSVSFQSALVKRLRLRKMEEKLHWVQDLNRIVEDRNNELQTQFTEARSNIDCLSVKMHNVKIDEVESSENKINDCDKMPKKENAGHEFEDADVSERKNSPADVKSKLESEKQKNMNQHASDGCGVLQSAKPEMAAVSGLSRKEEDALVSAHEGRVSHETSKHSEKYEDQIKEQVSSMTMLTLSKIESNEHERGPGDEPEWKQLFSEGMDNIEQNIVMEYTKILRNYWDTKKQLMAVETNNQNRLSDIMLQLKELKNINAMKDEEILSLRQELNLSRTCLSQNNNTDQYSEPRVSTEKSIVVKTSLVSPSEEEVKEDIGVMLNNQSQTLSEIEEKLCMKIDELLNENLDCWFRFKTAVKELSKFENGVNDIQAETELNAWVERSILLKDEPKNRFSSLCDIQEEITKEFKASAADDDLRFTSYQASKFQSEISKMKQENNKVAEELQAGLDNARTLQLEVERTLAKLTEDLELSGSKINQSGQRHLNTRNRIPLRSFIFGFKPKKQKTSIFDWVHPALHRKYIGLRSLYSSK</sequence>
<feature type="domain" description="NET2A-D/KIP1-like alpha-helical" evidence="4">
    <location>
        <begin position="231"/>
        <end position="307"/>
    </location>
</feature>
<dbReference type="PANTHER" id="PTHR31631:SF0">
    <property type="entry name" value="PROTEIN NETWORKED 2D"/>
    <property type="match status" value="1"/>
</dbReference>
<evidence type="ECO:0000259" key="3">
    <source>
        <dbReference type="Pfam" id="PF24918"/>
    </source>
</evidence>
<evidence type="ECO:0008006" key="7">
    <source>
        <dbReference type="Google" id="ProtNLM"/>
    </source>
</evidence>
<feature type="domain" description="NET2A-D/KIP1-like C-terminal" evidence="3">
    <location>
        <begin position="706"/>
        <end position="807"/>
    </location>
</feature>
<evidence type="ECO:0000313" key="6">
    <source>
        <dbReference type="Proteomes" id="UP000436088"/>
    </source>
</evidence>
<dbReference type="PANTHER" id="PTHR31631">
    <property type="entry name" value="PROTEIN NETWORKED 2D"/>
    <property type="match status" value="1"/>
</dbReference>
<feature type="coiled-coil region" evidence="1">
    <location>
        <begin position="757"/>
        <end position="802"/>
    </location>
</feature>
<dbReference type="EMBL" id="VEPZ02001774">
    <property type="protein sequence ID" value="KAE8655857.1"/>
    <property type="molecule type" value="Genomic_DNA"/>
</dbReference>
<feature type="compositionally biased region" description="Basic and acidic residues" evidence="2">
    <location>
        <begin position="404"/>
        <end position="446"/>
    </location>
</feature>
<feature type="domain" description="NET2A-D/KIP1-like alpha-helical" evidence="4">
    <location>
        <begin position="347"/>
        <end position="393"/>
    </location>
</feature>
<evidence type="ECO:0000259" key="4">
    <source>
        <dbReference type="Pfam" id="PF25014"/>
    </source>
</evidence>
<feature type="region of interest" description="Disordered" evidence="2">
    <location>
        <begin position="404"/>
        <end position="456"/>
    </location>
</feature>
<reference evidence="5" key="1">
    <citation type="submission" date="2019-09" db="EMBL/GenBank/DDBJ databases">
        <title>Draft genome information of white flower Hibiscus syriacus.</title>
        <authorList>
            <person name="Kim Y.-M."/>
        </authorList>
    </citation>
    <scope>NUCLEOTIDE SEQUENCE [LARGE SCALE GENOMIC DNA]</scope>
    <source>
        <strain evidence="5">YM2019G1</strain>
    </source>
</reference>
<dbReference type="AlphaFoldDB" id="A0A6A2XHK5"/>
<proteinExistence type="predicted"/>
<protein>
    <recommendedName>
        <fullName evidence="7">NAB domain-containing protein</fullName>
    </recommendedName>
</protein>
<accession>A0A6A2XHK5</accession>